<dbReference type="RefSeq" id="WP_072476862.1">
    <property type="nucleotide sequence ID" value="NZ_FPJG01000006.1"/>
</dbReference>
<dbReference type="EMBL" id="FPJG01000006">
    <property type="protein sequence ID" value="SFW69525.1"/>
    <property type="molecule type" value="Genomic_DNA"/>
</dbReference>
<evidence type="ECO:0000259" key="2">
    <source>
        <dbReference type="Pfam" id="PF21805"/>
    </source>
</evidence>
<dbReference type="AlphaFoldDB" id="A0A1K1RBW8"/>
<accession>A0A1K1RBW8</accession>
<dbReference type="STRING" id="546364.SAMN04489730_2996"/>
<dbReference type="Proteomes" id="UP000182740">
    <property type="component" value="Unassembled WGS sequence"/>
</dbReference>
<organism evidence="3 4">
    <name type="scientific">Amycolatopsis australiensis</name>
    <dbReference type="NCBI Taxonomy" id="546364"/>
    <lineage>
        <taxon>Bacteria</taxon>
        <taxon>Bacillati</taxon>
        <taxon>Actinomycetota</taxon>
        <taxon>Actinomycetes</taxon>
        <taxon>Pseudonocardiales</taxon>
        <taxon>Pseudonocardiaceae</taxon>
        <taxon>Amycolatopsis</taxon>
    </lineage>
</organism>
<reference evidence="4" key="1">
    <citation type="submission" date="2016-11" db="EMBL/GenBank/DDBJ databases">
        <authorList>
            <person name="Varghese N."/>
            <person name="Submissions S."/>
        </authorList>
    </citation>
    <scope>NUCLEOTIDE SEQUENCE [LARGE SCALE GENOMIC DNA]</scope>
    <source>
        <strain evidence="4">DSM 44671</strain>
    </source>
</reference>
<feature type="domain" description="Imm-5-like" evidence="2">
    <location>
        <begin position="4"/>
        <end position="133"/>
    </location>
</feature>
<evidence type="ECO:0000313" key="3">
    <source>
        <dbReference type="EMBL" id="SFW69525.1"/>
    </source>
</evidence>
<evidence type="ECO:0000256" key="1">
    <source>
        <dbReference type="SAM" id="MobiDB-lite"/>
    </source>
</evidence>
<name>A0A1K1RBW8_9PSEU</name>
<dbReference type="Pfam" id="PF21805">
    <property type="entry name" value="Imm5_like"/>
    <property type="match status" value="1"/>
</dbReference>
<keyword evidence="4" id="KW-1185">Reference proteome</keyword>
<dbReference type="InterPro" id="IPR048667">
    <property type="entry name" value="Imm5-like"/>
</dbReference>
<gene>
    <name evidence="3" type="ORF">SAMN04489730_2996</name>
</gene>
<protein>
    <recommendedName>
        <fullName evidence="2">Imm-5-like domain-containing protein</fullName>
    </recommendedName>
</protein>
<evidence type="ECO:0000313" key="4">
    <source>
        <dbReference type="Proteomes" id="UP000182740"/>
    </source>
</evidence>
<proteinExistence type="predicted"/>
<feature type="region of interest" description="Disordered" evidence="1">
    <location>
        <begin position="137"/>
        <end position="169"/>
    </location>
</feature>
<feature type="compositionally biased region" description="Basic and acidic residues" evidence="1">
    <location>
        <begin position="152"/>
        <end position="169"/>
    </location>
</feature>
<dbReference type="OrthoDB" id="166981at2"/>
<sequence length="169" mass="17580">MELAEDELRVLTGWAADCAARVLPLYEARVPGDPRPRDAVAAARAFASGGPRTKVLRTAAWAALKAAGSAQDPAASAAARAAVGAAGAAYLHPIESPHQVKHIVGPAQQAALARELAGGDAEAEIRWAVAQAPPEVSGLLRRFPPGNPGRTRPGELHRRLESALRAGRE</sequence>